<feature type="transmembrane region" description="Helical" evidence="8">
    <location>
        <begin position="44"/>
        <end position="65"/>
    </location>
</feature>
<dbReference type="InterPro" id="IPR020846">
    <property type="entry name" value="MFS_dom"/>
</dbReference>
<name>A0A840WP13_9RHOB</name>
<dbReference type="GO" id="GO:0005886">
    <property type="term" value="C:plasma membrane"/>
    <property type="evidence" value="ECO:0007669"/>
    <property type="project" value="UniProtKB-SubCell"/>
</dbReference>
<evidence type="ECO:0000256" key="3">
    <source>
        <dbReference type="ARBA" id="ARBA00022448"/>
    </source>
</evidence>
<dbReference type="InterPro" id="IPR036259">
    <property type="entry name" value="MFS_trans_sf"/>
</dbReference>
<keyword evidence="11" id="KW-1185">Reference proteome</keyword>
<feature type="transmembrane region" description="Helical" evidence="8">
    <location>
        <begin position="162"/>
        <end position="181"/>
    </location>
</feature>
<feature type="transmembrane region" description="Helical" evidence="8">
    <location>
        <begin position="300"/>
        <end position="323"/>
    </location>
</feature>
<dbReference type="CDD" id="cd17320">
    <property type="entry name" value="MFS_MdfA_MDR_like"/>
    <property type="match status" value="1"/>
</dbReference>
<evidence type="ECO:0000256" key="5">
    <source>
        <dbReference type="ARBA" id="ARBA00022692"/>
    </source>
</evidence>
<evidence type="ECO:0000256" key="1">
    <source>
        <dbReference type="ARBA" id="ARBA00004651"/>
    </source>
</evidence>
<keyword evidence="3 8" id="KW-0813">Transport</keyword>
<keyword evidence="8" id="KW-0997">Cell inner membrane</keyword>
<proteinExistence type="inferred from homology"/>
<evidence type="ECO:0000313" key="10">
    <source>
        <dbReference type="EMBL" id="MBB5515823.1"/>
    </source>
</evidence>
<dbReference type="EMBL" id="JACIJS010000005">
    <property type="protein sequence ID" value="MBB5515823.1"/>
    <property type="molecule type" value="Genomic_DNA"/>
</dbReference>
<reference evidence="10 11" key="1">
    <citation type="submission" date="2020-08" db="EMBL/GenBank/DDBJ databases">
        <title>Genomic Encyclopedia of Type Strains, Phase IV (KMG-IV): sequencing the most valuable type-strain genomes for metagenomic binning, comparative biology and taxonomic classification.</title>
        <authorList>
            <person name="Goeker M."/>
        </authorList>
    </citation>
    <scope>NUCLEOTIDE SEQUENCE [LARGE SCALE GENOMIC DNA]</scope>
    <source>
        <strain evidence="10 11">DSM 103377</strain>
    </source>
</reference>
<evidence type="ECO:0000256" key="2">
    <source>
        <dbReference type="ARBA" id="ARBA00006236"/>
    </source>
</evidence>
<feature type="transmembrane region" description="Helical" evidence="8">
    <location>
        <begin position="335"/>
        <end position="358"/>
    </location>
</feature>
<feature type="transmembrane region" description="Helical" evidence="8">
    <location>
        <begin position="98"/>
        <end position="119"/>
    </location>
</feature>
<keyword evidence="6 8" id="KW-1133">Transmembrane helix</keyword>
<dbReference type="NCBIfam" id="TIGR00710">
    <property type="entry name" value="efflux_Bcr_CflA"/>
    <property type="match status" value="1"/>
</dbReference>
<keyword evidence="4" id="KW-1003">Cell membrane</keyword>
<comment type="caution">
    <text evidence="8">Lacks conserved residue(s) required for the propagation of feature annotation.</text>
</comment>
<dbReference type="PANTHER" id="PTHR23502">
    <property type="entry name" value="MAJOR FACILITATOR SUPERFAMILY"/>
    <property type="match status" value="1"/>
</dbReference>
<comment type="caution">
    <text evidence="10">The sequence shown here is derived from an EMBL/GenBank/DDBJ whole genome shotgun (WGS) entry which is preliminary data.</text>
</comment>
<dbReference type="Pfam" id="PF07690">
    <property type="entry name" value="MFS_1"/>
    <property type="match status" value="1"/>
</dbReference>
<feature type="transmembrane region" description="Helical" evidence="8">
    <location>
        <begin position="364"/>
        <end position="385"/>
    </location>
</feature>
<dbReference type="SUPFAM" id="SSF103473">
    <property type="entry name" value="MFS general substrate transporter"/>
    <property type="match status" value="1"/>
</dbReference>
<dbReference type="InterPro" id="IPR005829">
    <property type="entry name" value="Sugar_transporter_CS"/>
</dbReference>
<feature type="transmembrane region" description="Helical" evidence="8">
    <location>
        <begin position="239"/>
        <end position="263"/>
    </location>
</feature>
<dbReference type="Proteomes" id="UP000553766">
    <property type="component" value="Unassembled WGS sequence"/>
</dbReference>
<dbReference type="PROSITE" id="PS50850">
    <property type="entry name" value="MFS"/>
    <property type="match status" value="1"/>
</dbReference>
<accession>A0A840WP13</accession>
<dbReference type="GO" id="GO:0042910">
    <property type="term" value="F:xenobiotic transmembrane transporter activity"/>
    <property type="evidence" value="ECO:0007669"/>
    <property type="project" value="InterPro"/>
</dbReference>
<dbReference type="RefSeq" id="WP_221229355.1">
    <property type="nucleotide sequence ID" value="NZ_JACIJS010000005.1"/>
</dbReference>
<feature type="transmembrane region" description="Helical" evidence="8">
    <location>
        <begin position="72"/>
        <end position="92"/>
    </location>
</feature>
<gene>
    <name evidence="10" type="ORF">FHS89_001843</name>
</gene>
<dbReference type="AlphaFoldDB" id="A0A840WP13"/>
<protein>
    <recommendedName>
        <fullName evidence="8">Bcr/CflA family efflux transporter</fullName>
    </recommendedName>
</protein>
<comment type="subcellular location">
    <subcellularLocation>
        <location evidence="8">Cell inner membrane</location>
        <topology evidence="8">Multi-pass membrane protein</topology>
    </subcellularLocation>
    <subcellularLocation>
        <location evidence="1">Cell membrane</location>
        <topology evidence="1">Multi-pass membrane protein</topology>
    </subcellularLocation>
</comment>
<evidence type="ECO:0000256" key="7">
    <source>
        <dbReference type="ARBA" id="ARBA00023136"/>
    </source>
</evidence>
<feature type="transmembrane region" description="Helical" evidence="8">
    <location>
        <begin position="131"/>
        <end position="156"/>
    </location>
</feature>
<evidence type="ECO:0000313" key="11">
    <source>
        <dbReference type="Proteomes" id="UP000553766"/>
    </source>
</evidence>
<dbReference type="GO" id="GO:1990961">
    <property type="term" value="P:xenobiotic detoxification by transmembrane export across the plasma membrane"/>
    <property type="evidence" value="ECO:0007669"/>
    <property type="project" value="InterPro"/>
</dbReference>
<dbReference type="Gene3D" id="1.20.1720.10">
    <property type="entry name" value="Multidrug resistance protein D"/>
    <property type="match status" value="1"/>
</dbReference>
<evidence type="ECO:0000256" key="6">
    <source>
        <dbReference type="ARBA" id="ARBA00022989"/>
    </source>
</evidence>
<evidence type="ECO:0000256" key="4">
    <source>
        <dbReference type="ARBA" id="ARBA00022475"/>
    </source>
</evidence>
<dbReference type="InterPro" id="IPR011701">
    <property type="entry name" value="MFS"/>
</dbReference>
<dbReference type="PROSITE" id="PS00216">
    <property type="entry name" value="SUGAR_TRANSPORT_1"/>
    <property type="match status" value="1"/>
</dbReference>
<sequence length="400" mass="42693">MSFTAFVAVIASLMGLNALAIDIMLPGLPQLGAWFMLDDPNRAQVVITAYLIGFGVGQFFMGLLADRFGRRPVLLSGVAVYMICTVICIVAPSFELLLAARLAQGLASAAPRVVATATVRDCYDGRQMARVMSLTLMVFMAVPVVAPLLGQVILFVAPWQAVFAFLTIYSGTVLVICARRMPETLDPAMRRPIERTVILSALRSILRSRQTVGYTLAAGVFFGALFGFINSAQQVLGDVFGLGTFFPVVFAAVALAIAASSYANSRLVERLGMRLLSHGAVILFLILSTLMLLLEWHQALSLMIFLPLFVVMMLLVGMVFSNFNAMAMEPQGHVAGLASSFVGAMGVLIGAGIGFVIGQAFDGSVMPLAIGYVGSGLGTLILILLTERGRLFHTPAADPM</sequence>
<organism evidence="10 11">
    <name type="scientific">Rubricella aquisinus</name>
    <dbReference type="NCBI Taxonomy" id="2028108"/>
    <lineage>
        <taxon>Bacteria</taxon>
        <taxon>Pseudomonadati</taxon>
        <taxon>Pseudomonadota</taxon>
        <taxon>Alphaproteobacteria</taxon>
        <taxon>Rhodobacterales</taxon>
        <taxon>Paracoccaceae</taxon>
        <taxon>Rubricella</taxon>
    </lineage>
</organism>
<feature type="domain" description="Major facilitator superfamily (MFS) profile" evidence="9">
    <location>
        <begin position="3"/>
        <end position="390"/>
    </location>
</feature>
<feature type="transmembrane region" description="Helical" evidence="8">
    <location>
        <begin position="212"/>
        <end position="233"/>
    </location>
</feature>
<comment type="similarity">
    <text evidence="2 8">Belongs to the major facilitator superfamily. Bcr/CmlA family.</text>
</comment>
<dbReference type="PANTHER" id="PTHR23502:SF132">
    <property type="entry name" value="POLYAMINE TRANSPORTER 2-RELATED"/>
    <property type="match status" value="1"/>
</dbReference>
<evidence type="ECO:0000259" key="9">
    <source>
        <dbReference type="PROSITE" id="PS50850"/>
    </source>
</evidence>
<keyword evidence="5 8" id="KW-0812">Transmembrane</keyword>
<feature type="transmembrane region" description="Helical" evidence="8">
    <location>
        <begin position="275"/>
        <end position="294"/>
    </location>
</feature>
<keyword evidence="7 8" id="KW-0472">Membrane</keyword>
<evidence type="ECO:0000256" key="8">
    <source>
        <dbReference type="RuleBase" id="RU365088"/>
    </source>
</evidence>
<dbReference type="InterPro" id="IPR004812">
    <property type="entry name" value="Efflux_drug-R_Bcr/CmlA"/>
</dbReference>